<reference evidence="1 2" key="1">
    <citation type="submission" date="2024-05" db="EMBL/GenBank/DDBJ databases">
        <authorList>
            <person name="Liu Q."/>
            <person name="Xin Y.-H."/>
        </authorList>
    </citation>
    <scope>NUCLEOTIDE SEQUENCE [LARGE SCALE GENOMIC DNA]</scope>
    <source>
        <strain evidence="1 2">CGMCC 1.15349</strain>
    </source>
</reference>
<gene>
    <name evidence="1" type="ORF">ABC969_06725</name>
</gene>
<comment type="caution">
    <text evidence="1">The sequence shown here is derived from an EMBL/GenBank/DDBJ whole genome shotgun (WGS) entry which is preliminary data.</text>
</comment>
<dbReference type="RefSeq" id="WP_345863918.1">
    <property type="nucleotide sequence ID" value="NZ_JBDIMF010000002.1"/>
</dbReference>
<keyword evidence="1" id="KW-0966">Cell projection</keyword>
<proteinExistence type="predicted"/>
<evidence type="ECO:0000313" key="2">
    <source>
        <dbReference type="Proteomes" id="UP001404104"/>
    </source>
</evidence>
<keyword evidence="1" id="KW-0282">Flagellum</keyword>
<organism evidence="1 2">
    <name type="scientific">Sphingomonas qilianensis</name>
    <dbReference type="NCBI Taxonomy" id="1736690"/>
    <lineage>
        <taxon>Bacteria</taxon>
        <taxon>Pseudomonadati</taxon>
        <taxon>Pseudomonadota</taxon>
        <taxon>Alphaproteobacteria</taxon>
        <taxon>Sphingomonadales</taxon>
        <taxon>Sphingomonadaceae</taxon>
        <taxon>Sphingomonas</taxon>
    </lineage>
</organism>
<accession>A0ABU9XSU8</accession>
<dbReference type="EMBL" id="JBDIMF010000002">
    <property type="protein sequence ID" value="MEN2786115.1"/>
    <property type="molecule type" value="Genomic_DNA"/>
</dbReference>
<dbReference type="Proteomes" id="UP001404104">
    <property type="component" value="Unassembled WGS sequence"/>
</dbReference>
<name>A0ABU9XSU8_9SPHN</name>
<sequence length="140" mass="15008">MPANALDIIASLTLIMNEETARLGAHERGQDIAELAAAKIRLAGLLDAELARLNRVQPDWALHLPEDGRDALSHAVIALGEASTANAAILERQIDLSVELMAAFENEARRASKSRAEVYGINGQLAPIDNATPISVNSEY</sequence>
<protein>
    <submittedName>
        <fullName evidence="1">Flagellar biosynthesis protein FlgN</fullName>
    </submittedName>
</protein>
<keyword evidence="2" id="KW-1185">Reference proteome</keyword>
<keyword evidence="1" id="KW-0969">Cilium</keyword>
<evidence type="ECO:0000313" key="1">
    <source>
        <dbReference type="EMBL" id="MEN2786115.1"/>
    </source>
</evidence>